<organism evidence="2 3">
    <name type="scientific">Pseudomonas amygdali pv. hibisci</name>
    <dbReference type="NCBI Taxonomy" id="251723"/>
    <lineage>
        <taxon>Bacteria</taxon>
        <taxon>Pseudomonadati</taxon>
        <taxon>Pseudomonadota</taxon>
        <taxon>Gammaproteobacteria</taxon>
        <taxon>Pseudomonadales</taxon>
        <taxon>Pseudomonadaceae</taxon>
        <taxon>Pseudomonas</taxon>
        <taxon>Pseudomonas amygdali</taxon>
    </lineage>
</organism>
<proteinExistence type="predicted"/>
<protein>
    <recommendedName>
        <fullName evidence="1">GP-PDE domain-containing protein</fullName>
    </recommendedName>
</protein>
<gene>
    <name evidence="2" type="ORF">ALO67_05524</name>
</gene>
<dbReference type="GO" id="GO:0008081">
    <property type="term" value="F:phosphoric diester hydrolase activity"/>
    <property type="evidence" value="ECO:0007669"/>
    <property type="project" value="InterPro"/>
</dbReference>
<dbReference type="SUPFAM" id="SSF51695">
    <property type="entry name" value="PLC-like phosphodiesterases"/>
    <property type="match status" value="1"/>
</dbReference>
<feature type="domain" description="GP-PDE" evidence="1">
    <location>
        <begin position="1"/>
        <end position="42"/>
    </location>
</feature>
<comment type="caution">
    <text evidence="2">The sequence shown here is derived from an EMBL/GenBank/DDBJ whole genome shotgun (WGS) entry which is preliminary data.</text>
</comment>
<dbReference type="GO" id="GO:0006629">
    <property type="term" value="P:lipid metabolic process"/>
    <property type="evidence" value="ECO:0007669"/>
    <property type="project" value="InterPro"/>
</dbReference>
<evidence type="ECO:0000313" key="2">
    <source>
        <dbReference type="EMBL" id="KPX59439.1"/>
    </source>
</evidence>
<dbReference type="Gene3D" id="3.20.20.190">
    <property type="entry name" value="Phosphatidylinositol (PI) phosphodiesterase"/>
    <property type="match status" value="1"/>
</dbReference>
<reference evidence="2 3" key="1">
    <citation type="submission" date="2015-09" db="EMBL/GenBank/DDBJ databases">
        <title>Genome announcement of multiple Pseudomonas syringae strains.</title>
        <authorList>
            <person name="Thakur S."/>
            <person name="Wang P.W."/>
            <person name="Gong Y."/>
            <person name="Weir B.S."/>
            <person name="Guttman D.S."/>
        </authorList>
    </citation>
    <scope>NUCLEOTIDE SEQUENCE [LARGE SCALE GENOMIC DNA]</scope>
    <source>
        <strain evidence="2 3">ICMP9623</strain>
    </source>
</reference>
<dbReference type="Proteomes" id="UP000050545">
    <property type="component" value="Unassembled WGS sequence"/>
</dbReference>
<sequence length="42" mass="4461">MKLTRDAQPIVIYDDLLDQTSNGSAAVVLGDLDVIRTLDAGS</sequence>
<accession>A0AB34UEP8</accession>
<dbReference type="AlphaFoldDB" id="A0AB34UEP8"/>
<dbReference type="InterPro" id="IPR017946">
    <property type="entry name" value="PLC-like_Pdiesterase_TIM-brl"/>
</dbReference>
<evidence type="ECO:0000259" key="1">
    <source>
        <dbReference type="PROSITE" id="PS51704"/>
    </source>
</evidence>
<dbReference type="PROSITE" id="PS51704">
    <property type="entry name" value="GP_PDE"/>
    <property type="match status" value="1"/>
</dbReference>
<evidence type="ECO:0000313" key="3">
    <source>
        <dbReference type="Proteomes" id="UP000050545"/>
    </source>
</evidence>
<name>A0AB34UEP8_PSEA0</name>
<dbReference type="InterPro" id="IPR030395">
    <property type="entry name" value="GP_PDE_dom"/>
</dbReference>
<dbReference type="EMBL" id="LJQN01000003">
    <property type="protein sequence ID" value="KPX59439.1"/>
    <property type="molecule type" value="Genomic_DNA"/>
</dbReference>